<dbReference type="PROSITE" id="PS51892">
    <property type="entry name" value="SUBTILASE"/>
    <property type="match status" value="1"/>
</dbReference>
<keyword evidence="3" id="KW-0378">Hydrolase</keyword>
<evidence type="ECO:0000256" key="5">
    <source>
        <dbReference type="PROSITE-ProRule" id="PRU01240"/>
    </source>
</evidence>
<dbReference type="SUPFAM" id="SSF52743">
    <property type="entry name" value="Subtilisin-like"/>
    <property type="match status" value="1"/>
</dbReference>
<evidence type="ECO:0000256" key="3">
    <source>
        <dbReference type="ARBA" id="ARBA00022801"/>
    </source>
</evidence>
<feature type="chain" id="PRO_5009579575" description="Peptidase S8/S53 domain-containing protein" evidence="7">
    <location>
        <begin position="23"/>
        <end position="413"/>
    </location>
</feature>
<reference evidence="9 10" key="1">
    <citation type="submission" date="2016-08" db="EMBL/GenBank/DDBJ databases">
        <title>Hymenobacter coccineus sp. nov., Hymenobacter lapidarius sp. nov. and Hymenobacter glacialis sp. nov., isolated from Antarctic soil.</title>
        <authorList>
            <person name="Sedlacek I."/>
            <person name="Kralova S."/>
            <person name="Kyrova K."/>
            <person name="Maslanova I."/>
            <person name="Stankova E."/>
            <person name="Vrbovska V."/>
            <person name="Nemec M."/>
            <person name="Bartak M."/>
            <person name="Svec P."/>
            <person name="Busse H.-J."/>
            <person name="Pantucek R."/>
        </authorList>
    </citation>
    <scope>NUCLEOTIDE SEQUENCE [LARGE SCALE GENOMIC DNA]</scope>
    <source>
        <strain evidence="9 10">CCM 8649</strain>
    </source>
</reference>
<dbReference type="InterPro" id="IPR015500">
    <property type="entry name" value="Peptidase_S8_subtilisin-rel"/>
</dbReference>
<dbReference type="PANTHER" id="PTHR43806">
    <property type="entry name" value="PEPTIDASE S8"/>
    <property type="match status" value="1"/>
</dbReference>
<dbReference type="EMBL" id="MDZA01000206">
    <property type="protein sequence ID" value="OGX90059.1"/>
    <property type="molecule type" value="Genomic_DNA"/>
</dbReference>
<feature type="signal peptide" evidence="7">
    <location>
        <begin position="1"/>
        <end position="22"/>
    </location>
</feature>
<evidence type="ECO:0000256" key="2">
    <source>
        <dbReference type="ARBA" id="ARBA00022670"/>
    </source>
</evidence>
<dbReference type="Gene3D" id="3.40.50.200">
    <property type="entry name" value="Peptidase S8/S53 domain"/>
    <property type="match status" value="1"/>
</dbReference>
<dbReference type="Pfam" id="PF00082">
    <property type="entry name" value="Peptidase_S8"/>
    <property type="match status" value="1"/>
</dbReference>
<protein>
    <recommendedName>
        <fullName evidence="8">Peptidase S8/S53 domain-containing protein</fullName>
    </recommendedName>
</protein>
<gene>
    <name evidence="9" type="ORF">BEN49_24040</name>
</gene>
<proteinExistence type="inferred from homology"/>
<dbReference type="PROSITE" id="PS00137">
    <property type="entry name" value="SUBTILASE_HIS"/>
    <property type="match status" value="1"/>
</dbReference>
<feature type="region of interest" description="Disordered" evidence="6">
    <location>
        <begin position="383"/>
        <end position="413"/>
    </location>
</feature>
<dbReference type="AlphaFoldDB" id="A0A1G1TGQ9"/>
<evidence type="ECO:0000256" key="4">
    <source>
        <dbReference type="ARBA" id="ARBA00022825"/>
    </source>
</evidence>
<organism evidence="9 10">
    <name type="scientific">Hymenobacter coccineus</name>
    <dbReference type="NCBI Taxonomy" id="1908235"/>
    <lineage>
        <taxon>Bacteria</taxon>
        <taxon>Pseudomonadati</taxon>
        <taxon>Bacteroidota</taxon>
        <taxon>Cytophagia</taxon>
        <taxon>Cytophagales</taxon>
        <taxon>Hymenobacteraceae</taxon>
        <taxon>Hymenobacter</taxon>
    </lineage>
</organism>
<dbReference type="InterPro" id="IPR000209">
    <property type="entry name" value="Peptidase_S8/S53_dom"/>
</dbReference>
<evidence type="ECO:0000256" key="6">
    <source>
        <dbReference type="SAM" id="MobiDB-lite"/>
    </source>
</evidence>
<dbReference type="Proteomes" id="UP000177506">
    <property type="component" value="Unassembled WGS sequence"/>
</dbReference>
<dbReference type="GO" id="GO:0006508">
    <property type="term" value="P:proteolysis"/>
    <property type="evidence" value="ECO:0007669"/>
    <property type="project" value="UniProtKB-KW"/>
</dbReference>
<dbReference type="GO" id="GO:0004252">
    <property type="term" value="F:serine-type endopeptidase activity"/>
    <property type="evidence" value="ECO:0007669"/>
    <property type="project" value="InterPro"/>
</dbReference>
<dbReference type="PANTHER" id="PTHR43806:SF11">
    <property type="entry name" value="CEREVISIN-RELATED"/>
    <property type="match status" value="1"/>
</dbReference>
<dbReference type="InterPro" id="IPR036852">
    <property type="entry name" value="Peptidase_S8/S53_dom_sf"/>
</dbReference>
<evidence type="ECO:0000256" key="7">
    <source>
        <dbReference type="SAM" id="SignalP"/>
    </source>
</evidence>
<keyword evidence="2" id="KW-0645">Protease</keyword>
<accession>A0A1G1TGQ9</accession>
<keyword evidence="7" id="KW-0732">Signal</keyword>
<sequence>MAWVVVALNALVPALTANPANLALGLNADQQPKNLRSPQYLFVQLEPAVIEALVARDRDYNDGPLPAESRRVGPRAIYRIWPDFPIRGLLNKSISTVKGDAAHASYAALGAGIVWAVLDSGIDGAHPHFATYQNLALPPPLTHADFTRPDGTAATALRDGQGHGTHVAGIIAGQWPAGGAPLRAFNRRRDEQGEIDYAPVEAAAISGIAPRCQLLSLKVLDDDGAGAASNLIAAIGLIQEINGYGRRLLVHGVNMSVGYEFDPEWFACGQSPLCVEVNRLVRSGVAVVVAAGNTGYGTAQSQFNGAISAGMGLTINDPGNADLALTVGSTHRDMPHIYGVSYFSSKGPTGDGRAKPDLVAPGEKILSCAAGAPRACPATTWRTAARAWPPRTCRGPSRRSSPSGASSWDSPSR</sequence>
<feature type="domain" description="Peptidase S8/S53" evidence="8">
    <location>
        <begin position="110"/>
        <end position="367"/>
    </location>
</feature>
<evidence type="ECO:0000259" key="8">
    <source>
        <dbReference type="Pfam" id="PF00082"/>
    </source>
</evidence>
<comment type="caution">
    <text evidence="9">The sequence shown here is derived from an EMBL/GenBank/DDBJ whole genome shotgun (WGS) entry which is preliminary data.</text>
</comment>
<evidence type="ECO:0000313" key="9">
    <source>
        <dbReference type="EMBL" id="OGX90059.1"/>
    </source>
</evidence>
<comment type="caution">
    <text evidence="5">Lacks conserved residue(s) required for the propagation of feature annotation.</text>
</comment>
<dbReference type="CDD" id="cd07487">
    <property type="entry name" value="Peptidases_S8_1"/>
    <property type="match status" value="1"/>
</dbReference>
<name>A0A1G1TGQ9_9BACT</name>
<dbReference type="InterPro" id="IPR050131">
    <property type="entry name" value="Peptidase_S8_subtilisin-like"/>
</dbReference>
<keyword evidence="4" id="KW-0720">Serine protease</keyword>
<keyword evidence="10" id="KW-1185">Reference proteome</keyword>
<dbReference type="PRINTS" id="PR00723">
    <property type="entry name" value="SUBTILISIN"/>
</dbReference>
<comment type="similarity">
    <text evidence="1 5">Belongs to the peptidase S8 family.</text>
</comment>
<evidence type="ECO:0000313" key="10">
    <source>
        <dbReference type="Proteomes" id="UP000177506"/>
    </source>
</evidence>
<evidence type="ECO:0000256" key="1">
    <source>
        <dbReference type="ARBA" id="ARBA00011073"/>
    </source>
</evidence>
<dbReference type="InterPro" id="IPR022398">
    <property type="entry name" value="Peptidase_S8_His-AS"/>
</dbReference>